<dbReference type="WBParaSite" id="SPAL_0000186000.1">
    <property type="protein sequence ID" value="SPAL_0000186000.1"/>
    <property type="gene ID" value="SPAL_0000186000"/>
</dbReference>
<protein>
    <submittedName>
        <fullName evidence="3">Cystatin domain-containing protein</fullName>
    </submittedName>
</protein>
<evidence type="ECO:0000256" key="1">
    <source>
        <dbReference type="SAM" id="SignalP"/>
    </source>
</evidence>
<name>A0A0N5B732_STREA</name>
<keyword evidence="1" id="KW-0732">Signal</keyword>
<keyword evidence="2" id="KW-1185">Reference proteome</keyword>
<evidence type="ECO:0000313" key="3">
    <source>
        <dbReference type="WBParaSite" id="SPAL_0000186000.1"/>
    </source>
</evidence>
<reference evidence="3" key="1">
    <citation type="submission" date="2017-02" db="UniProtKB">
        <authorList>
            <consortium name="WormBaseParasite"/>
        </authorList>
    </citation>
    <scope>IDENTIFICATION</scope>
</reference>
<feature type="chain" id="PRO_5005893889" evidence="1">
    <location>
        <begin position="19"/>
        <end position="123"/>
    </location>
</feature>
<dbReference type="Proteomes" id="UP000046392">
    <property type="component" value="Unplaced"/>
</dbReference>
<dbReference type="Gene3D" id="3.10.450.10">
    <property type="match status" value="1"/>
</dbReference>
<sequence length="123" mass="14420">MNHLNVFIFIIAIFSIITEEFPHFHKHHKPQGWKSKNIKDKKIIQFGKEAVGQFNKDFYSNLKFAKVLEAKKKNTETDKHYSLKILAERDCGENSIDCSQEIGAEIYKKIENPKKLSIYAYKN</sequence>
<evidence type="ECO:0000313" key="2">
    <source>
        <dbReference type="Proteomes" id="UP000046392"/>
    </source>
</evidence>
<feature type="signal peptide" evidence="1">
    <location>
        <begin position="1"/>
        <end position="18"/>
    </location>
</feature>
<organism evidence="2 3">
    <name type="scientific">Strongyloides papillosus</name>
    <name type="common">Intestinal threadworm</name>
    <dbReference type="NCBI Taxonomy" id="174720"/>
    <lineage>
        <taxon>Eukaryota</taxon>
        <taxon>Metazoa</taxon>
        <taxon>Ecdysozoa</taxon>
        <taxon>Nematoda</taxon>
        <taxon>Chromadorea</taxon>
        <taxon>Rhabditida</taxon>
        <taxon>Tylenchina</taxon>
        <taxon>Panagrolaimomorpha</taxon>
        <taxon>Strongyloidoidea</taxon>
        <taxon>Strongyloididae</taxon>
        <taxon>Strongyloides</taxon>
    </lineage>
</organism>
<accession>A0A0N5B732</accession>
<dbReference type="AlphaFoldDB" id="A0A0N5B732"/>
<dbReference type="InterPro" id="IPR046350">
    <property type="entry name" value="Cystatin_sf"/>
</dbReference>
<dbReference type="SUPFAM" id="SSF54403">
    <property type="entry name" value="Cystatin/monellin"/>
    <property type="match status" value="1"/>
</dbReference>
<proteinExistence type="predicted"/>